<gene>
    <name evidence="2" type="primary">jg27733</name>
    <name evidence="2" type="ORF">PAEG_LOCUS20642</name>
</gene>
<dbReference type="EMBL" id="CAKXAJ010025848">
    <property type="protein sequence ID" value="CAH2244729.1"/>
    <property type="molecule type" value="Genomic_DNA"/>
</dbReference>
<name>A0A8S4S3U7_9NEOP</name>
<sequence>MPTRFIEKNAIPMNTERNNIADNVSPPSYQMYNSTRLISADATRKTRSPTTSRPRKKLSTDWTRHTFPNSHNYLPRKKVQLNSTRHRSAGGRPPTTTLGAVEPAAPEATTYELAIRIAGPRMRARSQMEHAFRA</sequence>
<feature type="compositionally biased region" description="Basic residues" evidence="1">
    <location>
        <begin position="74"/>
        <end position="89"/>
    </location>
</feature>
<organism evidence="2 3">
    <name type="scientific">Pararge aegeria aegeria</name>
    <dbReference type="NCBI Taxonomy" id="348720"/>
    <lineage>
        <taxon>Eukaryota</taxon>
        <taxon>Metazoa</taxon>
        <taxon>Ecdysozoa</taxon>
        <taxon>Arthropoda</taxon>
        <taxon>Hexapoda</taxon>
        <taxon>Insecta</taxon>
        <taxon>Pterygota</taxon>
        <taxon>Neoptera</taxon>
        <taxon>Endopterygota</taxon>
        <taxon>Lepidoptera</taxon>
        <taxon>Glossata</taxon>
        <taxon>Ditrysia</taxon>
        <taxon>Papilionoidea</taxon>
        <taxon>Nymphalidae</taxon>
        <taxon>Satyrinae</taxon>
        <taxon>Satyrini</taxon>
        <taxon>Parargina</taxon>
        <taxon>Pararge</taxon>
    </lineage>
</organism>
<accession>A0A8S4S3U7</accession>
<feature type="compositionally biased region" description="Polar residues" evidence="1">
    <location>
        <begin position="17"/>
        <end position="37"/>
    </location>
</feature>
<evidence type="ECO:0000313" key="2">
    <source>
        <dbReference type="EMBL" id="CAH2244729.1"/>
    </source>
</evidence>
<keyword evidence="3" id="KW-1185">Reference proteome</keyword>
<comment type="caution">
    <text evidence="2">The sequence shown here is derived from an EMBL/GenBank/DDBJ whole genome shotgun (WGS) entry which is preliminary data.</text>
</comment>
<proteinExistence type="predicted"/>
<evidence type="ECO:0000313" key="3">
    <source>
        <dbReference type="Proteomes" id="UP000838756"/>
    </source>
</evidence>
<dbReference type="Proteomes" id="UP000838756">
    <property type="component" value="Unassembled WGS sequence"/>
</dbReference>
<evidence type="ECO:0000256" key="1">
    <source>
        <dbReference type="SAM" id="MobiDB-lite"/>
    </source>
</evidence>
<feature type="region of interest" description="Disordered" evidence="1">
    <location>
        <begin position="17"/>
        <end position="101"/>
    </location>
</feature>
<dbReference type="AlphaFoldDB" id="A0A8S4S3U7"/>
<reference evidence="2" key="1">
    <citation type="submission" date="2022-03" db="EMBL/GenBank/DDBJ databases">
        <authorList>
            <person name="Lindestad O."/>
        </authorList>
    </citation>
    <scope>NUCLEOTIDE SEQUENCE</scope>
</reference>
<protein>
    <submittedName>
        <fullName evidence="2">Jg27733 protein</fullName>
    </submittedName>
</protein>